<dbReference type="GO" id="GO:0046872">
    <property type="term" value="F:metal ion binding"/>
    <property type="evidence" value="ECO:0007669"/>
    <property type="project" value="UniProtKB-KW"/>
</dbReference>
<dbReference type="PANTHER" id="PTHR43344:SF13">
    <property type="entry name" value="PHOSPHATASE RV3661-RELATED"/>
    <property type="match status" value="1"/>
</dbReference>
<comment type="caution">
    <text evidence="6">The sequence shown here is derived from an EMBL/GenBank/DDBJ whole genome shotgun (WGS) entry which is preliminary data.</text>
</comment>
<dbReference type="GO" id="GO:0016787">
    <property type="term" value="F:hydrolase activity"/>
    <property type="evidence" value="ECO:0007669"/>
    <property type="project" value="UniProtKB-KW"/>
</dbReference>
<keyword evidence="5" id="KW-0472">Membrane</keyword>
<dbReference type="InterPro" id="IPR050582">
    <property type="entry name" value="HAD-like_SerB"/>
</dbReference>
<dbReference type="InterPro" id="IPR023214">
    <property type="entry name" value="HAD_sf"/>
</dbReference>
<feature type="transmembrane region" description="Helical" evidence="5">
    <location>
        <begin position="237"/>
        <end position="258"/>
    </location>
</feature>
<dbReference type="PANTHER" id="PTHR43344">
    <property type="entry name" value="PHOSPHOSERINE PHOSPHATASE"/>
    <property type="match status" value="1"/>
</dbReference>
<protein>
    <submittedName>
        <fullName evidence="6">HAD family hydrolase</fullName>
    </submittedName>
</protein>
<reference evidence="6 7" key="1">
    <citation type="submission" date="2020-05" db="EMBL/GenBank/DDBJ databases">
        <title>Descriptions of Corynebacterium xxxx sp. nov., Corynebacterium yyyy sp. nov. and Corynebacterium zzzz sp. nov.</title>
        <authorList>
            <person name="Zhang G."/>
        </authorList>
    </citation>
    <scope>NUCLEOTIDE SEQUENCE [LARGE SCALE GENOMIC DNA]</scope>
    <source>
        <strain evidence="7">zg-915</strain>
    </source>
</reference>
<organism evidence="6 7">
    <name type="scientific">Corynebacterium wankanglinii</name>
    <dbReference type="NCBI Taxonomy" id="2735136"/>
    <lineage>
        <taxon>Bacteria</taxon>
        <taxon>Bacillati</taxon>
        <taxon>Actinomycetota</taxon>
        <taxon>Actinomycetes</taxon>
        <taxon>Mycobacteriales</taxon>
        <taxon>Corynebacteriaceae</taxon>
        <taxon>Corynebacterium</taxon>
    </lineage>
</organism>
<evidence type="ECO:0000313" key="6">
    <source>
        <dbReference type="EMBL" id="MBA1834230.1"/>
    </source>
</evidence>
<dbReference type="NCBIfam" id="TIGR01490">
    <property type="entry name" value="HAD-SF-IB-hyp1"/>
    <property type="match status" value="1"/>
</dbReference>
<dbReference type="Gene3D" id="3.40.50.1000">
    <property type="entry name" value="HAD superfamily/HAD-like"/>
    <property type="match status" value="1"/>
</dbReference>
<sequence>MSANTPVAAFFDLDKTIIATSSAFAFGKEFLHNGMITRQEAWDLYLSKAQYMLVGQSSEKMDSTRDALAQMVAGWEVDDIQRITRETLREVVAPAIYAEARELIDAHRAKGHHIIIISASAKILVEPIAQELGVDTVVATEMAIENGKLTGEITRYLKGEAKAEAVRQFAADHNFDLDASFAYSDSATDIPMLELVGNPVAVNPDRALKKHALANGWQARTFKNPEPLIQMPNAREVGIGAGVIAGVTALAVAGVLIARAVSGSGKGAGEKRRSA</sequence>
<comment type="similarity">
    <text evidence="1">Belongs to the HAD-like hydrolase superfamily. SerB family.</text>
</comment>
<evidence type="ECO:0000256" key="4">
    <source>
        <dbReference type="ARBA" id="ARBA00022842"/>
    </source>
</evidence>
<keyword evidence="4" id="KW-0460">Magnesium</keyword>
<evidence type="ECO:0000313" key="7">
    <source>
        <dbReference type="Proteomes" id="UP000581408"/>
    </source>
</evidence>
<evidence type="ECO:0000256" key="5">
    <source>
        <dbReference type="SAM" id="Phobius"/>
    </source>
</evidence>
<evidence type="ECO:0000256" key="3">
    <source>
        <dbReference type="ARBA" id="ARBA00022801"/>
    </source>
</evidence>
<keyword evidence="2" id="KW-0479">Metal-binding</keyword>
<keyword evidence="3 6" id="KW-0378">Hydrolase</keyword>
<dbReference type="RefSeq" id="WP_181193827.1">
    <property type="nucleotide sequence ID" value="NZ_JABFEE010000001.1"/>
</dbReference>
<evidence type="ECO:0000256" key="2">
    <source>
        <dbReference type="ARBA" id="ARBA00022723"/>
    </source>
</evidence>
<dbReference type="FunFam" id="3.40.50.1000:FF:000025">
    <property type="entry name" value="HAD hydrolase, family IB"/>
    <property type="match status" value="1"/>
</dbReference>
<dbReference type="NCBIfam" id="TIGR01488">
    <property type="entry name" value="HAD-SF-IB"/>
    <property type="match status" value="1"/>
</dbReference>
<keyword evidence="5" id="KW-1133">Transmembrane helix</keyword>
<evidence type="ECO:0000256" key="1">
    <source>
        <dbReference type="ARBA" id="ARBA00009184"/>
    </source>
</evidence>
<dbReference type="Gene3D" id="1.20.1440.100">
    <property type="entry name" value="SG protein - dephosphorylation function"/>
    <property type="match status" value="1"/>
</dbReference>
<name>A0A838CI64_9CORY</name>
<dbReference type="EMBL" id="JABFEE010000001">
    <property type="protein sequence ID" value="MBA1834230.1"/>
    <property type="molecule type" value="Genomic_DNA"/>
</dbReference>
<dbReference type="AlphaFoldDB" id="A0A838CI64"/>
<proteinExistence type="inferred from homology"/>
<dbReference type="Proteomes" id="UP000581408">
    <property type="component" value="Unassembled WGS sequence"/>
</dbReference>
<dbReference type="InterPro" id="IPR006385">
    <property type="entry name" value="HAD_hydro_SerB1"/>
</dbReference>
<keyword evidence="5" id="KW-0812">Transmembrane</keyword>
<dbReference type="InterPro" id="IPR036412">
    <property type="entry name" value="HAD-like_sf"/>
</dbReference>
<gene>
    <name evidence="6" type="ORF">HMC16_00550</name>
</gene>
<dbReference type="CDD" id="cd02612">
    <property type="entry name" value="HAD_PGPPase"/>
    <property type="match status" value="1"/>
</dbReference>
<dbReference type="SUPFAM" id="SSF56784">
    <property type="entry name" value="HAD-like"/>
    <property type="match status" value="1"/>
</dbReference>
<dbReference type="Pfam" id="PF12710">
    <property type="entry name" value="HAD"/>
    <property type="match status" value="1"/>
</dbReference>
<accession>A0A838CI64</accession>